<dbReference type="EMBL" id="KN830175">
    <property type="protein sequence ID" value="KIK73033.1"/>
    <property type="molecule type" value="Genomic_DNA"/>
</dbReference>
<dbReference type="Proteomes" id="UP000054538">
    <property type="component" value="Unassembled WGS sequence"/>
</dbReference>
<gene>
    <name evidence="2" type="ORF">PAXRUDRAFT_21304</name>
</gene>
<sequence>MGPPLLGQSSLSLPGTNQKAYTGPDTEYWKSTVEEELLNLKSNHVYEKNIPMLEGITPITSKPVFYIKYYNTGDVECYKEVFAPVDNLDSVQTLVALATKYDLELD</sequence>
<dbReference type="STRING" id="930991.A0A0D0CC31"/>
<dbReference type="AlphaFoldDB" id="A0A0D0CC31"/>
<feature type="region of interest" description="Disordered" evidence="1">
    <location>
        <begin position="1"/>
        <end position="21"/>
    </location>
</feature>
<dbReference type="InParanoid" id="A0A0D0CC31"/>
<evidence type="ECO:0000256" key="1">
    <source>
        <dbReference type="SAM" id="MobiDB-lite"/>
    </source>
</evidence>
<name>A0A0D0CC31_9AGAM</name>
<dbReference type="OrthoDB" id="421869at2759"/>
<dbReference type="HOGENOM" id="CLU_2224075_0_0_1"/>
<organism evidence="2 3">
    <name type="scientific">Paxillus rubicundulus Ve08.2h10</name>
    <dbReference type="NCBI Taxonomy" id="930991"/>
    <lineage>
        <taxon>Eukaryota</taxon>
        <taxon>Fungi</taxon>
        <taxon>Dikarya</taxon>
        <taxon>Basidiomycota</taxon>
        <taxon>Agaricomycotina</taxon>
        <taxon>Agaricomycetes</taxon>
        <taxon>Agaricomycetidae</taxon>
        <taxon>Boletales</taxon>
        <taxon>Paxilineae</taxon>
        <taxon>Paxillaceae</taxon>
        <taxon>Paxillus</taxon>
    </lineage>
</organism>
<accession>A0A0D0CC31</accession>
<feature type="compositionally biased region" description="Low complexity" evidence="1">
    <location>
        <begin position="1"/>
        <end position="15"/>
    </location>
</feature>
<protein>
    <submittedName>
        <fullName evidence="2">Uncharacterized protein</fullName>
    </submittedName>
</protein>
<evidence type="ECO:0000313" key="3">
    <source>
        <dbReference type="Proteomes" id="UP000054538"/>
    </source>
</evidence>
<keyword evidence="3" id="KW-1185">Reference proteome</keyword>
<evidence type="ECO:0000313" key="2">
    <source>
        <dbReference type="EMBL" id="KIK73033.1"/>
    </source>
</evidence>
<reference evidence="2 3" key="1">
    <citation type="submission" date="2014-04" db="EMBL/GenBank/DDBJ databases">
        <authorList>
            <consortium name="DOE Joint Genome Institute"/>
            <person name="Kuo A."/>
            <person name="Kohler A."/>
            <person name="Jargeat P."/>
            <person name="Nagy L.G."/>
            <person name="Floudas D."/>
            <person name="Copeland A."/>
            <person name="Barry K.W."/>
            <person name="Cichocki N."/>
            <person name="Veneault-Fourrey C."/>
            <person name="LaButti K."/>
            <person name="Lindquist E.A."/>
            <person name="Lipzen A."/>
            <person name="Lundell T."/>
            <person name="Morin E."/>
            <person name="Murat C."/>
            <person name="Sun H."/>
            <person name="Tunlid A."/>
            <person name="Henrissat B."/>
            <person name="Grigoriev I.V."/>
            <person name="Hibbett D.S."/>
            <person name="Martin F."/>
            <person name="Nordberg H.P."/>
            <person name="Cantor M.N."/>
            <person name="Hua S.X."/>
        </authorList>
    </citation>
    <scope>NUCLEOTIDE SEQUENCE [LARGE SCALE GENOMIC DNA]</scope>
    <source>
        <strain evidence="2 3">Ve08.2h10</strain>
    </source>
</reference>
<reference evidence="3" key="2">
    <citation type="submission" date="2015-01" db="EMBL/GenBank/DDBJ databases">
        <title>Evolutionary Origins and Diversification of the Mycorrhizal Mutualists.</title>
        <authorList>
            <consortium name="DOE Joint Genome Institute"/>
            <consortium name="Mycorrhizal Genomics Consortium"/>
            <person name="Kohler A."/>
            <person name="Kuo A."/>
            <person name="Nagy L.G."/>
            <person name="Floudas D."/>
            <person name="Copeland A."/>
            <person name="Barry K.W."/>
            <person name="Cichocki N."/>
            <person name="Veneault-Fourrey C."/>
            <person name="LaButti K."/>
            <person name="Lindquist E.A."/>
            <person name="Lipzen A."/>
            <person name="Lundell T."/>
            <person name="Morin E."/>
            <person name="Murat C."/>
            <person name="Riley R."/>
            <person name="Ohm R."/>
            <person name="Sun H."/>
            <person name="Tunlid A."/>
            <person name="Henrissat B."/>
            <person name="Grigoriev I.V."/>
            <person name="Hibbett D.S."/>
            <person name="Martin F."/>
        </authorList>
    </citation>
    <scope>NUCLEOTIDE SEQUENCE [LARGE SCALE GENOMIC DNA]</scope>
    <source>
        <strain evidence="3">Ve08.2h10</strain>
    </source>
</reference>
<proteinExistence type="predicted"/>